<protein>
    <submittedName>
        <fullName evidence="1">Uncharacterized protein</fullName>
    </submittedName>
</protein>
<dbReference type="AlphaFoldDB" id="A0A4Y7KJP8"/>
<feature type="non-terminal residue" evidence="1">
    <location>
        <position position="69"/>
    </location>
</feature>
<sequence length="69" mass="8120">MLHPSKHVNRLSDVADNIQMEIQPYLFSKVLSLVKSLSLARTQVCRHRLFLLLHFMFSFFSVEVDQLED</sequence>
<dbReference type="Gramene" id="RZC72169">
    <property type="protein sequence ID" value="RZC72169"/>
    <property type="gene ID" value="C5167_035336"/>
</dbReference>
<evidence type="ECO:0000313" key="2">
    <source>
        <dbReference type="Proteomes" id="UP000316621"/>
    </source>
</evidence>
<proteinExistence type="predicted"/>
<organism evidence="1 2">
    <name type="scientific">Papaver somniferum</name>
    <name type="common">Opium poppy</name>
    <dbReference type="NCBI Taxonomy" id="3469"/>
    <lineage>
        <taxon>Eukaryota</taxon>
        <taxon>Viridiplantae</taxon>
        <taxon>Streptophyta</taxon>
        <taxon>Embryophyta</taxon>
        <taxon>Tracheophyta</taxon>
        <taxon>Spermatophyta</taxon>
        <taxon>Magnoliopsida</taxon>
        <taxon>Ranunculales</taxon>
        <taxon>Papaveraceae</taxon>
        <taxon>Papaveroideae</taxon>
        <taxon>Papaver</taxon>
    </lineage>
</organism>
<name>A0A4Y7KJP8_PAPSO</name>
<reference evidence="1 2" key="1">
    <citation type="journal article" date="2018" name="Science">
        <title>The opium poppy genome and morphinan production.</title>
        <authorList>
            <person name="Guo L."/>
            <person name="Winzer T."/>
            <person name="Yang X."/>
            <person name="Li Y."/>
            <person name="Ning Z."/>
            <person name="He Z."/>
            <person name="Teodor R."/>
            <person name="Lu Y."/>
            <person name="Bowser T.A."/>
            <person name="Graham I.A."/>
            <person name="Ye K."/>
        </authorList>
    </citation>
    <scope>NUCLEOTIDE SEQUENCE [LARGE SCALE GENOMIC DNA]</scope>
    <source>
        <strain evidence="2">cv. HN1</strain>
        <tissue evidence="1">Leaves</tissue>
    </source>
</reference>
<accession>A0A4Y7KJP8</accession>
<gene>
    <name evidence="1" type="ORF">C5167_035336</name>
</gene>
<keyword evidence="2" id="KW-1185">Reference proteome</keyword>
<evidence type="ECO:0000313" key="1">
    <source>
        <dbReference type="EMBL" id="RZC72169.1"/>
    </source>
</evidence>
<dbReference type="EMBL" id="CM010721">
    <property type="protein sequence ID" value="RZC72169.1"/>
    <property type="molecule type" value="Genomic_DNA"/>
</dbReference>
<dbReference type="Proteomes" id="UP000316621">
    <property type="component" value="Chromosome 7"/>
</dbReference>